<dbReference type="Proteomes" id="UP000645828">
    <property type="component" value="Unassembled WGS sequence"/>
</dbReference>
<dbReference type="PANTHER" id="PTHR23113">
    <property type="entry name" value="GUANINE NUCLEOTIDE EXCHANGE FACTOR"/>
    <property type="match status" value="1"/>
</dbReference>
<dbReference type="SUPFAM" id="SSF48366">
    <property type="entry name" value="Ras GEF"/>
    <property type="match status" value="1"/>
</dbReference>
<dbReference type="InterPro" id="IPR008937">
    <property type="entry name" value="Ras-like_GEF"/>
</dbReference>
<dbReference type="InterPro" id="IPR023578">
    <property type="entry name" value="Ras_GEF_dom_sf"/>
</dbReference>
<dbReference type="PANTHER" id="PTHR23113:SF35">
    <property type="entry name" value="RAL GUANINE NUCLEOTIDE DISSOCIATION STIMULATOR"/>
    <property type="match status" value="1"/>
</dbReference>
<dbReference type="EMBL" id="CAJHUB010000681">
    <property type="protein sequence ID" value="CAD7678722.1"/>
    <property type="molecule type" value="Genomic_DNA"/>
</dbReference>
<reference evidence="4" key="1">
    <citation type="submission" date="2020-12" db="EMBL/GenBank/DDBJ databases">
        <authorList>
            <consortium name="Molecular Ecology Group"/>
        </authorList>
    </citation>
    <scope>NUCLEOTIDE SEQUENCE</scope>
    <source>
        <strain evidence="4">TBG_1078</strain>
    </source>
</reference>
<sequence>MWNSGNQEPPGTRSRFPAHLTGDGQENEMFCYSCPTFSSALFSSASGYVAGDINRYYKEILDELLQELNSSISSDKHRGIRPPTTSIEGLRTPGSPCTEPVSNGASVQANMHDWDMNCHTPITVMPRELLQLNEADTESEVPAPWLLPASPPSAIPDLEQELMSSACIASHELQSVRLPAFLGIVTPSLNIEREPRPAPEAICYWCITPEHQLHEEKPGLMDFPLKLVAEQLTSVDVDLFKKLLPQQCLGFIWSKRNEPGNEHLACTVQATITQFNDVSNCVITTFLGNARMMARDRPSWWSTGSRWPSLTYIAVLSSGESWHLVCLALVQHEKGWVLAASNNRSPLTDRLWFSAFQGNEINHRKKNKECRFMTEIMLLQVAADHYNVEPKHPFRAWFQSGNYILSC</sequence>
<accession>A0A811YWG7</accession>
<dbReference type="AlphaFoldDB" id="A0A811YWG7"/>
<dbReference type="SMART" id="SM00147">
    <property type="entry name" value="RasGEF"/>
    <property type="match status" value="1"/>
</dbReference>
<organism evidence="4 5">
    <name type="scientific">Nyctereutes procyonoides</name>
    <name type="common">Raccoon dog</name>
    <name type="synonym">Canis procyonoides</name>
    <dbReference type="NCBI Taxonomy" id="34880"/>
    <lineage>
        <taxon>Eukaryota</taxon>
        <taxon>Metazoa</taxon>
        <taxon>Chordata</taxon>
        <taxon>Craniata</taxon>
        <taxon>Vertebrata</taxon>
        <taxon>Euteleostomi</taxon>
        <taxon>Mammalia</taxon>
        <taxon>Eutheria</taxon>
        <taxon>Laurasiatheria</taxon>
        <taxon>Carnivora</taxon>
        <taxon>Caniformia</taxon>
        <taxon>Canidae</taxon>
        <taxon>Nyctereutes</taxon>
    </lineage>
</organism>
<dbReference type="InterPro" id="IPR001895">
    <property type="entry name" value="RASGEF_cat_dom"/>
</dbReference>
<evidence type="ECO:0000256" key="1">
    <source>
        <dbReference type="ARBA" id="ARBA00022658"/>
    </source>
</evidence>
<evidence type="ECO:0000313" key="5">
    <source>
        <dbReference type="Proteomes" id="UP000645828"/>
    </source>
</evidence>
<dbReference type="InterPro" id="IPR036964">
    <property type="entry name" value="RASGEF_cat_dom_sf"/>
</dbReference>
<keyword evidence="1" id="KW-0344">Guanine-nucleotide releasing factor</keyword>
<dbReference type="Pfam" id="PF00617">
    <property type="entry name" value="RasGEF"/>
    <property type="match status" value="1"/>
</dbReference>
<feature type="region of interest" description="Disordered" evidence="2">
    <location>
        <begin position="1"/>
        <end position="20"/>
    </location>
</feature>
<protein>
    <submittedName>
        <fullName evidence="4">(raccoon dog) hypothetical protein</fullName>
    </submittedName>
</protein>
<dbReference type="GO" id="GO:0005886">
    <property type="term" value="C:plasma membrane"/>
    <property type="evidence" value="ECO:0007669"/>
    <property type="project" value="TreeGrafter"/>
</dbReference>
<keyword evidence="5" id="KW-1185">Reference proteome</keyword>
<feature type="region of interest" description="Disordered" evidence="2">
    <location>
        <begin position="74"/>
        <end position="97"/>
    </location>
</feature>
<gene>
    <name evidence="4" type="ORF">NYPRO_LOCUS11520</name>
</gene>
<evidence type="ECO:0000256" key="2">
    <source>
        <dbReference type="SAM" id="MobiDB-lite"/>
    </source>
</evidence>
<dbReference type="GO" id="GO:0007265">
    <property type="term" value="P:Ras protein signal transduction"/>
    <property type="evidence" value="ECO:0007669"/>
    <property type="project" value="TreeGrafter"/>
</dbReference>
<dbReference type="GO" id="GO:0005085">
    <property type="term" value="F:guanyl-nucleotide exchange factor activity"/>
    <property type="evidence" value="ECO:0007669"/>
    <property type="project" value="UniProtKB-KW"/>
</dbReference>
<dbReference type="Gene3D" id="1.10.840.10">
    <property type="entry name" value="Ras guanine-nucleotide exchange factors catalytic domain"/>
    <property type="match status" value="1"/>
</dbReference>
<evidence type="ECO:0000313" key="4">
    <source>
        <dbReference type="EMBL" id="CAD7678722.1"/>
    </source>
</evidence>
<proteinExistence type="predicted"/>
<name>A0A811YWG7_NYCPR</name>
<evidence type="ECO:0000259" key="3">
    <source>
        <dbReference type="SMART" id="SM00147"/>
    </source>
</evidence>
<feature type="domain" description="Ras-GEF" evidence="3">
    <location>
        <begin position="220"/>
        <end position="407"/>
    </location>
</feature>
<comment type="caution">
    <text evidence="4">The sequence shown here is derived from an EMBL/GenBank/DDBJ whole genome shotgun (WGS) entry which is preliminary data.</text>
</comment>